<keyword evidence="2" id="KW-1185">Reference proteome</keyword>
<evidence type="ECO:0000313" key="1">
    <source>
        <dbReference type="EMBL" id="KAK7360363.1"/>
    </source>
</evidence>
<dbReference type="EMBL" id="JAYMYQ010000001">
    <property type="protein sequence ID" value="KAK7360363.1"/>
    <property type="molecule type" value="Genomic_DNA"/>
</dbReference>
<dbReference type="CDD" id="cd00167">
    <property type="entry name" value="SANT"/>
    <property type="match status" value="1"/>
</dbReference>
<dbReference type="Proteomes" id="UP001367508">
    <property type="component" value="Unassembled WGS sequence"/>
</dbReference>
<dbReference type="Gene3D" id="1.10.10.60">
    <property type="entry name" value="Homeodomain-like"/>
    <property type="match status" value="1"/>
</dbReference>
<accession>A0AAN9RB73</accession>
<dbReference type="InterPro" id="IPR009057">
    <property type="entry name" value="Homeodomain-like_sf"/>
</dbReference>
<organism evidence="1 2">
    <name type="scientific">Canavalia gladiata</name>
    <name type="common">Sword bean</name>
    <name type="synonym">Dolichos gladiatus</name>
    <dbReference type="NCBI Taxonomy" id="3824"/>
    <lineage>
        <taxon>Eukaryota</taxon>
        <taxon>Viridiplantae</taxon>
        <taxon>Streptophyta</taxon>
        <taxon>Embryophyta</taxon>
        <taxon>Tracheophyta</taxon>
        <taxon>Spermatophyta</taxon>
        <taxon>Magnoliopsida</taxon>
        <taxon>eudicotyledons</taxon>
        <taxon>Gunneridae</taxon>
        <taxon>Pentapetalae</taxon>
        <taxon>rosids</taxon>
        <taxon>fabids</taxon>
        <taxon>Fabales</taxon>
        <taxon>Fabaceae</taxon>
        <taxon>Papilionoideae</taxon>
        <taxon>50 kb inversion clade</taxon>
        <taxon>NPAAA clade</taxon>
        <taxon>indigoferoid/millettioid clade</taxon>
        <taxon>Phaseoleae</taxon>
        <taxon>Canavalia</taxon>
    </lineage>
</organism>
<dbReference type="InterPro" id="IPR001005">
    <property type="entry name" value="SANT/Myb"/>
</dbReference>
<proteinExistence type="predicted"/>
<comment type="caution">
    <text evidence="1">The sequence shown here is derived from an EMBL/GenBank/DDBJ whole genome shotgun (WGS) entry which is preliminary data.</text>
</comment>
<dbReference type="SUPFAM" id="SSF46689">
    <property type="entry name" value="Homeodomain-like"/>
    <property type="match status" value="1"/>
</dbReference>
<sequence>MGLIKYGKGRWSKIAREFLWNKTPQQVQKYAASFFRHLPSTYLHGFRRRKGTYSAVNNLMGASSSYSMPKMVNEPQQTLMLFPEKAPSFPIPPYGEGSSSTNRIMYQIQLQTGGASTSMTASANGEVDLELPLGRCLRKDMDYEKLYCRLQYTLRWGMRCGDLNDGSMEIGFVDNDVKVVERWIRSGMMDLMILGHLEKNQLFLEVIFDARDERDS</sequence>
<protein>
    <recommendedName>
        <fullName evidence="3">HTH myb-type domain-containing protein</fullName>
    </recommendedName>
</protein>
<evidence type="ECO:0008006" key="3">
    <source>
        <dbReference type="Google" id="ProtNLM"/>
    </source>
</evidence>
<reference evidence="1 2" key="1">
    <citation type="submission" date="2024-01" db="EMBL/GenBank/DDBJ databases">
        <title>The genomes of 5 underutilized Papilionoideae crops provide insights into root nodulation and disease resistanc.</title>
        <authorList>
            <person name="Jiang F."/>
        </authorList>
    </citation>
    <scope>NUCLEOTIDE SEQUENCE [LARGE SCALE GENOMIC DNA]</scope>
    <source>
        <strain evidence="1">LVBAO_FW01</strain>
        <tissue evidence="1">Leaves</tissue>
    </source>
</reference>
<name>A0AAN9RB73_CANGL</name>
<gene>
    <name evidence="1" type="ORF">VNO77_02350</name>
</gene>
<evidence type="ECO:0000313" key="2">
    <source>
        <dbReference type="Proteomes" id="UP001367508"/>
    </source>
</evidence>
<dbReference type="AlphaFoldDB" id="A0AAN9RB73"/>